<dbReference type="AlphaFoldDB" id="A0A0S4J718"/>
<sequence length="263" mass="29666">MAGERNEDLHEEQGASHHDEGSTRSTEKNAGDRHRGEHDGNADQDMLPSWQPTPSCPHAMDSNRAVDRDVPYAQDKSSQHLRQHRTEWHEFQSQAEDISIDVEGRYICLQRTGSGDFEKEASQKWHTTTQLQKGWHPGAVSQQNPAGPHKSTDQAHDGWTAPRILRHDPNLAATPNYFYRSQVAGLGGIGYDYDDLGLFIVSEGRVLKRAKRERHATKEGMRQSGKKLPLYAPNLPLLNTTLILELALGARRQVGVDREKRKK</sequence>
<evidence type="ECO:0000256" key="1">
    <source>
        <dbReference type="SAM" id="MobiDB-lite"/>
    </source>
</evidence>
<name>A0A0S4J718_BODSA</name>
<keyword evidence="3" id="KW-1185">Reference proteome</keyword>
<dbReference type="EMBL" id="CYKH01000989">
    <property type="protein sequence ID" value="CUG76005.1"/>
    <property type="molecule type" value="Genomic_DNA"/>
</dbReference>
<gene>
    <name evidence="2" type="ORF">BSAL_84845c</name>
</gene>
<feature type="region of interest" description="Disordered" evidence="1">
    <location>
        <begin position="136"/>
        <end position="156"/>
    </location>
</feature>
<reference evidence="3" key="1">
    <citation type="submission" date="2015-09" db="EMBL/GenBank/DDBJ databases">
        <authorList>
            <consortium name="Pathogen Informatics"/>
        </authorList>
    </citation>
    <scope>NUCLEOTIDE SEQUENCE [LARGE SCALE GENOMIC DNA]</scope>
    <source>
        <strain evidence="3">Lake Konstanz</strain>
    </source>
</reference>
<dbReference type="VEuPathDB" id="TriTrypDB:BSAL_84845c"/>
<dbReference type="Proteomes" id="UP000051952">
    <property type="component" value="Unassembled WGS sequence"/>
</dbReference>
<evidence type="ECO:0000313" key="2">
    <source>
        <dbReference type="EMBL" id="CUG76005.1"/>
    </source>
</evidence>
<evidence type="ECO:0000313" key="3">
    <source>
        <dbReference type="Proteomes" id="UP000051952"/>
    </source>
</evidence>
<feature type="region of interest" description="Disordered" evidence="1">
    <location>
        <begin position="1"/>
        <end position="62"/>
    </location>
</feature>
<organism evidence="2 3">
    <name type="scientific">Bodo saltans</name>
    <name type="common">Flagellated protozoan</name>
    <dbReference type="NCBI Taxonomy" id="75058"/>
    <lineage>
        <taxon>Eukaryota</taxon>
        <taxon>Discoba</taxon>
        <taxon>Euglenozoa</taxon>
        <taxon>Kinetoplastea</taxon>
        <taxon>Metakinetoplastina</taxon>
        <taxon>Eubodonida</taxon>
        <taxon>Bodonidae</taxon>
        <taxon>Bodo</taxon>
    </lineage>
</organism>
<accession>A0A0S4J718</accession>
<proteinExistence type="predicted"/>
<feature type="compositionally biased region" description="Basic and acidic residues" evidence="1">
    <location>
        <begin position="1"/>
        <end position="41"/>
    </location>
</feature>
<protein>
    <submittedName>
        <fullName evidence="2">Uncharacterized protein</fullName>
    </submittedName>
</protein>